<evidence type="ECO:0000256" key="1">
    <source>
        <dbReference type="SAM" id="MobiDB-lite"/>
    </source>
</evidence>
<organism evidence="2 3">
    <name type="scientific">Dendrobium nobile</name>
    <name type="common">Orchid</name>
    <dbReference type="NCBI Taxonomy" id="94219"/>
    <lineage>
        <taxon>Eukaryota</taxon>
        <taxon>Viridiplantae</taxon>
        <taxon>Streptophyta</taxon>
        <taxon>Embryophyta</taxon>
        <taxon>Tracheophyta</taxon>
        <taxon>Spermatophyta</taxon>
        <taxon>Magnoliopsida</taxon>
        <taxon>Liliopsida</taxon>
        <taxon>Asparagales</taxon>
        <taxon>Orchidaceae</taxon>
        <taxon>Epidendroideae</taxon>
        <taxon>Malaxideae</taxon>
        <taxon>Dendrobiinae</taxon>
        <taxon>Dendrobium</taxon>
    </lineage>
</organism>
<dbReference type="Proteomes" id="UP000829196">
    <property type="component" value="Unassembled WGS sequence"/>
</dbReference>
<feature type="region of interest" description="Disordered" evidence="1">
    <location>
        <begin position="17"/>
        <end position="37"/>
    </location>
</feature>
<comment type="caution">
    <text evidence="2">The sequence shown here is derived from an EMBL/GenBank/DDBJ whole genome shotgun (WGS) entry which is preliminary data.</text>
</comment>
<dbReference type="AlphaFoldDB" id="A0A8T3BXM4"/>
<evidence type="ECO:0000313" key="3">
    <source>
        <dbReference type="Proteomes" id="UP000829196"/>
    </source>
</evidence>
<evidence type="ECO:0000313" key="2">
    <source>
        <dbReference type="EMBL" id="KAI0520347.1"/>
    </source>
</evidence>
<gene>
    <name evidence="2" type="ORF">KFK09_007819</name>
</gene>
<sequence length="84" mass="9137">MVTFATTELPPVVVTSDPKKGTGVVVTSDPTGRNDVEGGEEVFDQLVQNFTSRAKQAKSNSYEQLRRGIENPRPTAKEGQSRNS</sequence>
<dbReference type="EMBL" id="JAGYWB010000006">
    <property type="protein sequence ID" value="KAI0520347.1"/>
    <property type="molecule type" value="Genomic_DNA"/>
</dbReference>
<feature type="compositionally biased region" description="Polar residues" evidence="1">
    <location>
        <begin position="53"/>
        <end position="63"/>
    </location>
</feature>
<protein>
    <submittedName>
        <fullName evidence="2">Uncharacterized protein</fullName>
    </submittedName>
</protein>
<feature type="region of interest" description="Disordered" evidence="1">
    <location>
        <begin position="53"/>
        <end position="84"/>
    </location>
</feature>
<accession>A0A8T3BXM4</accession>
<proteinExistence type="predicted"/>
<keyword evidence="3" id="KW-1185">Reference proteome</keyword>
<reference evidence="2" key="1">
    <citation type="journal article" date="2022" name="Front. Genet.">
        <title>Chromosome-Scale Assembly of the Dendrobium nobile Genome Provides Insights Into the Molecular Mechanism of the Biosynthesis of the Medicinal Active Ingredient of Dendrobium.</title>
        <authorList>
            <person name="Xu Q."/>
            <person name="Niu S.-C."/>
            <person name="Li K.-L."/>
            <person name="Zheng P.-J."/>
            <person name="Zhang X.-J."/>
            <person name="Jia Y."/>
            <person name="Liu Y."/>
            <person name="Niu Y.-X."/>
            <person name="Yu L.-H."/>
            <person name="Chen D.-F."/>
            <person name="Zhang G.-Q."/>
        </authorList>
    </citation>
    <scope>NUCLEOTIDE SEQUENCE</scope>
    <source>
        <tissue evidence="2">Leaf</tissue>
    </source>
</reference>
<feature type="compositionally biased region" description="Basic and acidic residues" evidence="1">
    <location>
        <begin position="64"/>
        <end position="84"/>
    </location>
</feature>
<name>A0A8T3BXM4_DENNO</name>